<dbReference type="GeneID" id="3496834"/>
<evidence type="ECO:0000256" key="5">
    <source>
        <dbReference type="ARBA" id="ARBA00022723"/>
    </source>
</evidence>
<keyword evidence="6 8" id="KW-0378">Hydrolase</keyword>
<dbReference type="EMBL" id="LK022890">
    <property type="protein sequence ID" value="VTZ70442.1"/>
    <property type="molecule type" value="Genomic_DNA"/>
</dbReference>
<reference evidence="9" key="2">
    <citation type="submission" date="2014-05" db="EMBL/GenBank/DDBJ databases">
        <authorList>
            <person name="Aslett M.A."/>
            <person name="De Silva N."/>
        </authorList>
    </citation>
    <scope>NUCLEOTIDE SEQUENCE</scope>
    <source>
        <strain evidence="9">AS</strain>
    </source>
</reference>
<gene>
    <name evidence="8" type="ORF">PCHAJ_000397300</name>
    <name evidence="9" type="ORF">PCHAS_1349000</name>
</gene>
<dbReference type="InterPro" id="IPR006329">
    <property type="entry name" value="AMPD"/>
</dbReference>
<dbReference type="InterPro" id="IPR032466">
    <property type="entry name" value="Metal_Hydrolase"/>
</dbReference>
<dbReference type="PANTHER" id="PTHR11359">
    <property type="entry name" value="AMP DEAMINASE"/>
    <property type="match status" value="1"/>
</dbReference>
<dbReference type="VEuPathDB" id="PlasmoDB:PCHAS_1349000"/>
<dbReference type="Gene3D" id="3.20.20.140">
    <property type="entry name" value="Metal-dependent hydrolases"/>
    <property type="match status" value="1"/>
</dbReference>
<name>A0A077TRL7_PLACU</name>
<dbReference type="RefSeq" id="XP_016654679.1">
    <property type="nucleotide sequence ID" value="XM_016799382.1"/>
</dbReference>
<evidence type="ECO:0000313" key="11">
    <source>
        <dbReference type="Proteomes" id="UP000507163"/>
    </source>
</evidence>
<sequence>MNDQKDEGNMLDYSNSPKEGWSLFHEKIIESTRGSIKYDETQLIDSSIIDLNSSNRFSFTLSSTGIVSPEESEVAKKLLKICNLRDIFMKEYPDIDTTLIKSNTLSEEDKAKDYDHLKSSEPLYDLKNAIILKKCNAFINCVDGIFFVHWDPDSDVGPQTEEECNESNKIKGHSEIKTTEEYLEAIQEIMTTAQDPACKSFCYHRLKYLEQKFDFHIMFNGPLELKETANIKHRDFYNIRKVDAHVHHSACMQQKSLLRFIREKYNTEPDTIVYINENGKKIKLKELFDNELKFSAHQATVDSLDVHALGNCFHRFDLFNEKYNPFGQRLLRDIFLKTDNYIEGKYLAEITKQEINILEKSKYQHVEWRISIYGKDKNEWAKLAKWVLNNNLTSVRVRWIIQIPRLYHIYKKRKLINSFQNFLSNIFEPCFEAIKNPEQNKEVFLFLQQIVGWDSVDDESIISKYTLKGGVLPTPDKYDSENNPPYSYYAYYMYANIRALNDFLIARKLRPLAFRPHCGEVGNISHLASMFLLANRINHGIALRKSPVLLYLYYLKQIGLAMSPLSNNALFLSIEKNPFKRFFKIGLNVSLSTDDPLMFHFTSEPLLEEYSVCAHIWRLTTVDLSEIARYSIIQSGYEPSFKRHWLGEGGENPSPNFSSNPEKTNIPKTRMYYRKKTWNEENENIKRLANHFNKS</sequence>
<protein>
    <recommendedName>
        <fullName evidence="4">AMP deaminase</fullName>
        <ecNumber evidence="4">3.5.4.6</ecNumber>
    </recommendedName>
</protein>
<dbReference type="Pfam" id="PF19326">
    <property type="entry name" value="AMP_deaminase"/>
    <property type="match status" value="1"/>
</dbReference>
<dbReference type="InterPro" id="IPR006650">
    <property type="entry name" value="A/AMP_deam_AS"/>
</dbReference>
<keyword evidence="5" id="KW-0479">Metal-binding</keyword>
<comment type="similarity">
    <text evidence="3">Belongs to the metallo-dependent hydrolases superfamily. Adenosine and AMP deaminases family.</text>
</comment>
<dbReference type="SUPFAM" id="SSF51556">
    <property type="entry name" value="Metallo-dependent hydrolases"/>
    <property type="match status" value="1"/>
</dbReference>
<evidence type="ECO:0000313" key="10">
    <source>
        <dbReference type="Proteomes" id="UP000071118"/>
    </source>
</evidence>
<dbReference type="EMBL" id="LT608179">
    <property type="protein sequence ID" value="SCM05638.1"/>
    <property type="molecule type" value="Genomic_DNA"/>
</dbReference>
<evidence type="ECO:0000256" key="6">
    <source>
        <dbReference type="ARBA" id="ARBA00022801"/>
    </source>
</evidence>
<dbReference type="OrthoDB" id="1723809at2759"/>
<dbReference type="FunFam" id="4.10.800.20:FF:000002">
    <property type="entry name" value="AMP deaminase"/>
    <property type="match status" value="1"/>
</dbReference>
<dbReference type="Proteomes" id="UP000071118">
    <property type="component" value="Chromosome 13"/>
</dbReference>
<evidence type="ECO:0000256" key="4">
    <source>
        <dbReference type="ARBA" id="ARBA00012775"/>
    </source>
</evidence>
<dbReference type="EC" id="3.5.4.6" evidence="4"/>
<evidence type="ECO:0000256" key="1">
    <source>
        <dbReference type="ARBA" id="ARBA00001947"/>
    </source>
</evidence>
<reference evidence="8 11" key="3">
    <citation type="submission" date="2016-08" db="EMBL/GenBank/DDBJ databases">
        <authorList>
            <consortium name="Pathogen Informatics"/>
        </authorList>
    </citation>
    <scope>NUCLEOTIDE SEQUENCE [LARGE SCALE GENOMIC DNA]</scope>
    <source>
        <strain evidence="8 11">AJ</strain>
        <strain evidence="9">AS</strain>
    </source>
</reference>
<evidence type="ECO:0000313" key="8">
    <source>
        <dbReference type="EMBL" id="SCM05638.1"/>
    </source>
</evidence>
<evidence type="ECO:0000256" key="7">
    <source>
        <dbReference type="ARBA" id="ARBA00022833"/>
    </source>
</evidence>
<dbReference type="GO" id="GO:0046872">
    <property type="term" value="F:metal ion binding"/>
    <property type="evidence" value="ECO:0007669"/>
    <property type="project" value="UniProtKB-KW"/>
</dbReference>
<dbReference type="PROSITE" id="PS00485">
    <property type="entry name" value="A_DEAMINASE"/>
    <property type="match status" value="1"/>
</dbReference>
<accession>A0A077TRL7</accession>
<dbReference type="FunFam" id="3.20.20.140:FF:000035">
    <property type="entry name" value="Probable amp deaminase"/>
    <property type="match status" value="1"/>
</dbReference>
<dbReference type="GO" id="GO:0003876">
    <property type="term" value="F:AMP deaminase activity"/>
    <property type="evidence" value="ECO:0007669"/>
    <property type="project" value="UniProtKB-EC"/>
</dbReference>
<dbReference type="AlphaFoldDB" id="A0A077TRL7"/>
<proteinExistence type="inferred from homology"/>
<dbReference type="Proteomes" id="UP000507163">
    <property type="component" value="Chromosome 13"/>
</dbReference>
<dbReference type="UniPathway" id="UPA00591">
    <property type="reaction ID" value="UER00663"/>
</dbReference>
<evidence type="ECO:0000313" key="9">
    <source>
        <dbReference type="EMBL" id="VTZ70442.1"/>
    </source>
</evidence>
<comment type="cofactor">
    <cofactor evidence="1">
        <name>Zn(2+)</name>
        <dbReference type="ChEBI" id="CHEBI:29105"/>
    </cofactor>
</comment>
<reference evidence="9 10" key="1">
    <citation type="journal article" date="2014" name="BMC Biol.">
        <title>A comprehensive evaluation of rodent malaria parasite genomes and gene expression.</title>
        <authorList>
            <person name="Otto T.D."/>
            <person name="Bohme U."/>
            <person name="Jackson A.P."/>
            <person name="Hunt M."/>
            <person name="Franke-Fayard B."/>
            <person name="Hoeijmakers W.A."/>
            <person name="Religa A.A."/>
            <person name="Robertson L."/>
            <person name="Sanders M."/>
            <person name="Ogun S.A."/>
            <person name="Cunningham D."/>
            <person name="Erhart A."/>
            <person name="Billker O."/>
            <person name="Khan S.M."/>
            <person name="Stunnenberg H.G."/>
            <person name="Langhorne J."/>
            <person name="Holder A.A."/>
            <person name="Waters A.P."/>
            <person name="Newbold C.I."/>
            <person name="Pain A."/>
            <person name="Berriman M."/>
            <person name="Janse C.J."/>
        </authorList>
    </citation>
    <scope>NUCLEOTIDE SEQUENCE [LARGE SCALE GENOMIC DNA]</scope>
    <source>
        <strain evidence="9 10">AS</strain>
    </source>
</reference>
<dbReference type="GO" id="GO:0046033">
    <property type="term" value="P:AMP metabolic process"/>
    <property type="evidence" value="ECO:0007669"/>
    <property type="project" value="TreeGrafter"/>
</dbReference>
<dbReference type="GO" id="GO:0005829">
    <property type="term" value="C:cytosol"/>
    <property type="evidence" value="ECO:0007669"/>
    <property type="project" value="TreeGrafter"/>
</dbReference>
<keyword evidence="10" id="KW-1185">Reference proteome</keyword>
<evidence type="ECO:0000256" key="2">
    <source>
        <dbReference type="ARBA" id="ARBA00004955"/>
    </source>
</evidence>
<dbReference type="Gene3D" id="4.10.800.20">
    <property type="match status" value="1"/>
</dbReference>
<keyword evidence="7" id="KW-0862">Zinc</keyword>
<evidence type="ECO:0000256" key="3">
    <source>
        <dbReference type="ARBA" id="ARBA00006676"/>
    </source>
</evidence>
<dbReference type="GO" id="GO:0032264">
    <property type="term" value="P:IMP salvage"/>
    <property type="evidence" value="ECO:0007669"/>
    <property type="project" value="UniProtKB-UniPathway"/>
</dbReference>
<dbReference type="KEGG" id="pcb:PCHAS_1349000"/>
<organism evidence="8 11">
    <name type="scientific">Plasmodium chabaudi chabaudi</name>
    <dbReference type="NCBI Taxonomy" id="31271"/>
    <lineage>
        <taxon>Eukaryota</taxon>
        <taxon>Sar</taxon>
        <taxon>Alveolata</taxon>
        <taxon>Apicomplexa</taxon>
        <taxon>Aconoidasida</taxon>
        <taxon>Haemosporida</taxon>
        <taxon>Plasmodiidae</taxon>
        <taxon>Plasmodium</taxon>
        <taxon>Plasmodium (Vinckeia)</taxon>
    </lineage>
</organism>
<dbReference type="PANTHER" id="PTHR11359:SF0">
    <property type="entry name" value="AMP DEAMINASE"/>
    <property type="match status" value="1"/>
</dbReference>
<comment type="pathway">
    <text evidence="2">Purine metabolism; IMP biosynthesis via salvage pathway; IMP from AMP: step 1/1.</text>
</comment>